<comment type="caution">
    <text evidence="1">The sequence shown here is derived from an EMBL/GenBank/DDBJ whole genome shotgun (WGS) entry which is preliminary data.</text>
</comment>
<sequence length="43" mass="4711">LDTIARTAANASVRFGSATQRNMFRECFFAMRATANSPLFIGV</sequence>
<proteinExistence type="predicted"/>
<feature type="non-terminal residue" evidence="1">
    <location>
        <position position="1"/>
    </location>
</feature>
<evidence type="ECO:0000313" key="1">
    <source>
        <dbReference type="EMBL" id="KKM01659.1"/>
    </source>
</evidence>
<reference evidence="1" key="1">
    <citation type="journal article" date="2015" name="Nature">
        <title>Complex archaea that bridge the gap between prokaryotes and eukaryotes.</title>
        <authorList>
            <person name="Spang A."/>
            <person name="Saw J.H."/>
            <person name="Jorgensen S.L."/>
            <person name="Zaremba-Niedzwiedzka K."/>
            <person name="Martijn J."/>
            <person name="Lind A.E."/>
            <person name="van Eijk R."/>
            <person name="Schleper C."/>
            <person name="Guy L."/>
            <person name="Ettema T.J."/>
        </authorList>
    </citation>
    <scope>NUCLEOTIDE SEQUENCE</scope>
</reference>
<organism evidence="1">
    <name type="scientific">marine sediment metagenome</name>
    <dbReference type="NCBI Taxonomy" id="412755"/>
    <lineage>
        <taxon>unclassified sequences</taxon>
        <taxon>metagenomes</taxon>
        <taxon>ecological metagenomes</taxon>
    </lineage>
</organism>
<gene>
    <name evidence="1" type="ORF">LCGC14_1792200</name>
</gene>
<name>A0A0F9GS67_9ZZZZ</name>
<dbReference type="AlphaFoldDB" id="A0A0F9GS67"/>
<accession>A0A0F9GS67</accession>
<protein>
    <submittedName>
        <fullName evidence="1">Uncharacterized protein</fullName>
    </submittedName>
</protein>
<dbReference type="EMBL" id="LAZR01017136">
    <property type="protein sequence ID" value="KKM01659.1"/>
    <property type="molecule type" value="Genomic_DNA"/>
</dbReference>